<accession>A0A2S7KBD3</accession>
<dbReference type="EMBL" id="PJCH01000001">
    <property type="protein sequence ID" value="PQA89793.1"/>
    <property type="molecule type" value="Genomic_DNA"/>
</dbReference>
<dbReference type="PRINTS" id="PR00604">
    <property type="entry name" value="CYTCHRMECIAB"/>
</dbReference>
<keyword evidence="4" id="KW-0249">Electron transport</keyword>
<feature type="domain" description="Cytochrome c" evidence="7">
    <location>
        <begin position="32"/>
        <end position="129"/>
    </location>
</feature>
<protein>
    <submittedName>
        <fullName evidence="8">Cytochrome C</fullName>
    </submittedName>
</protein>
<dbReference type="AlphaFoldDB" id="A0A2S7KBD3"/>
<comment type="caution">
    <text evidence="8">The sequence shown here is derived from an EMBL/GenBank/DDBJ whole genome shotgun (WGS) entry which is preliminary data.</text>
</comment>
<keyword evidence="5 6" id="KW-0408">Iron</keyword>
<evidence type="ECO:0000256" key="5">
    <source>
        <dbReference type="ARBA" id="ARBA00023004"/>
    </source>
</evidence>
<evidence type="ECO:0000256" key="1">
    <source>
        <dbReference type="ARBA" id="ARBA00022448"/>
    </source>
</evidence>
<evidence type="ECO:0000256" key="3">
    <source>
        <dbReference type="ARBA" id="ARBA00022723"/>
    </source>
</evidence>
<keyword evidence="1" id="KW-0813">Transport</keyword>
<reference evidence="8 9" key="1">
    <citation type="submission" date="2017-12" db="EMBL/GenBank/DDBJ databases">
        <authorList>
            <person name="Hurst M.R.H."/>
        </authorList>
    </citation>
    <scope>NUCLEOTIDE SEQUENCE [LARGE SCALE GENOMIC DNA]</scope>
    <source>
        <strain evidence="8 9">SY-3-19</strain>
    </source>
</reference>
<keyword evidence="3 6" id="KW-0479">Metal-binding</keyword>
<dbReference type="InterPro" id="IPR036909">
    <property type="entry name" value="Cyt_c-like_dom_sf"/>
</dbReference>
<dbReference type="InterPro" id="IPR009056">
    <property type="entry name" value="Cyt_c-like_dom"/>
</dbReference>
<organism evidence="8 9">
    <name type="scientific">Hyphococcus luteus</name>
    <dbReference type="NCBI Taxonomy" id="2058213"/>
    <lineage>
        <taxon>Bacteria</taxon>
        <taxon>Pseudomonadati</taxon>
        <taxon>Pseudomonadota</taxon>
        <taxon>Alphaproteobacteria</taxon>
        <taxon>Parvularculales</taxon>
        <taxon>Parvularculaceae</taxon>
        <taxon>Hyphococcus</taxon>
    </lineage>
</organism>
<sequence length="137" mass="14999">MLAILCAVLLVGAIAEDEQQNFESKVSPEIEGDAGRGESLYQRRCGACHSIDQNRIGPKHQNTFGSKAGAVEGFAYSKALKELDVVWNEVTLDEWLQNPSAMAPGTRMGFRLTDEQERADIIAYLRQVSEAAAAQVE</sequence>
<dbReference type="GO" id="GO:0046872">
    <property type="term" value="F:metal ion binding"/>
    <property type="evidence" value="ECO:0007669"/>
    <property type="project" value="UniProtKB-KW"/>
</dbReference>
<evidence type="ECO:0000313" key="9">
    <source>
        <dbReference type="Proteomes" id="UP000239504"/>
    </source>
</evidence>
<keyword evidence="9" id="KW-1185">Reference proteome</keyword>
<dbReference type="GO" id="GO:0020037">
    <property type="term" value="F:heme binding"/>
    <property type="evidence" value="ECO:0007669"/>
    <property type="project" value="InterPro"/>
</dbReference>
<dbReference type="Proteomes" id="UP000239504">
    <property type="component" value="Unassembled WGS sequence"/>
</dbReference>
<dbReference type="PANTHER" id="PTHR11961">
    <property type="entry name" value="CYTOCHROME C"/>
    <property type="match status" value="1"/>
</dbReference>
<dbReference type="Gene3D" id="1.10.760.10">
    <property type="entry name" value="Cytochrome c-like domain"/>
    <property type="match status" value="1"/>
</dbReference>
<evidence type="ECO:0000256" key="6">
    <source>
        <dbReference type="PROSITE-ProRule" id="PRU00433"/>
    </source>
</evidence>
<dbReference type="PROSITE" id="PS51007">
    <property type="entry name" value="CYTC"/>
    <property type="match status" value="1"/>
</dbReference>
<evidence type="ECO:0000313" key="8">
    <source>
        <dbReference type="EMBL" id="PQA89793.1"/>
    </source>
</evidence>
<gene>
    <name evidence="8" type="ORF">CW354_02505</name>
</gene>
<dbReference type="InterPro" id="IPR002327">
    <property type="entry name" value="Cyt_c_1A/1B"/>
</dbReference>
<dbReference type="Pfam" id="PF00034">
    <property type="entry name" value="Cytochrom_C"/>
    <property type="match status" value="1"/>
</dbReference>
<keyword evidence="2 6" id="KW-0349">Heme</keyword>
<proteinExistence type="predicted"/>
<evidence type="ECO:0000256" key="4">
    <source>
        <dbReference type="ARBA" id="ARBA00022982"/>
    </source>
</evidence>
<dbReference type="SUPFAM" id="SSF46626">
    <property type="entry name" value="Cytochrome c"/>
    <property type="match status" value="1"/>
</dbReference>
<dbReference type="GO" id="GO:0009055">
    <property type="term" value="F:electron transfer activity"/>
    <property type="evidence" value="ECO:0007669"/>
    <property type="project" value="InterPro"/>
</dbReference>
<dbReference type="OrthoDB" id="9805828at2"/>
<evidence type="ECO:0000259" key="7">
    <source>
        <dbReference type="PROSITE" id="PS51007"/>
    </source>
</evidence>
<evidence type="ECO:0000256" key="2">
    <source>
        <dbReference type="ARBA" id="ARBA00022617"/>
    </source>
</evidence>
<name>A0A2S7KBD3_9PROT</name>